<keyword evidence="4" id="KW-0804">Transcription</keyword>
<comment type="caution">
    <text evidence="8">The sequence shown here is derived from an EMBL/GenBank/DDBJ whole genome shotgun (WGS) entry which is preliminary data.</text>
</comment>
<dbReference type="GO" id="GO:0000978">
    <property type="term" value="F:RNA polymerase II cis-regulatory region sequence-specific DNA binding"/>
    <property type="evidence" value="ECO:0007669"/>
    <property type="project" value="TreeGrafter"/>
</dbReference>
<comment type="subcellular location">
    <subcellularLocation>
        <location evidence="1">Nucleus</location>
    </subcellularLocation>
</comment>
<name>A0AAE0EBR2_9ROSI</name>
<dbReference type="GO" id="GO:0000981">
    <property type="term" value="F:DNA-binding transcription factor activity, RNA polymerase II-specific"/>
    <property type="evidence" value="ECO:0007669"/>
    <property type="project" value="InterPro"/>
</dbReference>
<dbReference type="InterPro" id="IPR036879">
    <property type="entry name" value="TF_MADSbox_sf"/>
</dbReference>
<feature type="domain" description="MADS-box" evidence="7">
    <location>
        <begin position="1"/>
        <end position="49"/>
    </location>
</feature>
<protein>
    <recommendedName>
        <fullName evidence="7">MADS-box domain-containing protein</fullName>
    </recommendedName>
</protein>
<dbReference type="PROSITE" id="PS50066">
    <property type="entry name" value="MADS_BOX_2"/>
    <property type="match status" value="1"/>
</dbReference>
<reference evidence="8" key="1">
    <citation type="journal article" date="2023" name="Plant J.">
        <title>Genome sequences and population genomics provide insights into the demographic history, inbreeding, and mutation load of two 'living fossil' tree species of Dipteronia.</title>
        <authorList>
            <person name="Feng Y."/>
            <person name="Comes H.P."/>
            <person name="Chen J."/>
            <person name="Zhu S."/>
            <person name="Lu R."/>
            <person name="Zhang X."/>
            <person name="Li P."/>
            <person name="Qiu J."/>
            <person name="Olsen K.M."/>
            <person name="Qiu Y."/>
        </authorList>
    </citation>
    <scope>NUCLEOTIDE SEQUENCE</scope>
    <source>
        <strain evidence="8">NBL</strain>
    </source>
</reference>
<keyword evidence="9" id="KW-1185">Reference proteome</keyword>
<evidence type="ECO:0000256" key="5">
    <source>
        <dbReference type="ARBA" id="ARBA00023242"/>
    </source>
</evidence>
<dbReference type="InterPro" id="IPR033897">
    <property type="entry name" value="SRF-like_MADS-box"/>
</dbReference>
<dbReference type="GO" id="GO:0045944">
    <property type="term" value="P:positive regulation of transcription by RNA polymerase II"/>
    <property type="evidence" value="ECO:0007669"/>
    <property type="project" value="InterPro"/>
</dbReference>
<evidence type="ECO:0000256" key="1">
    <source>
        <dbReference type="ARBA" id="ARBA00004123"/>
    </source>
</evidence>
<keyword evidence="5" id="KW-0539">Nucleus</keyword>
<dbReference type="GO" id="GO:0005634">
    <property type="term" value="C:nucleus"/>
    <property type="evidence" value="ECO:0007669"/>
    <property type="project" value="UniProtKB-SubCell"/>
</dbReference>
<organism evidence="8 9">
    <name type="scientific">Dipteronia sinensis</name>
    <dbReference type="NCBI Taxonomy" id="43782"/>
    <lineage>
        <taxon>Eukaryota</taxon>
        <taxon>Viridiplantae</taxon>
        <taxon>Streptophyta</taxon>
        <taxon>Embryophyta</taxon>
        <taxon>Tracheophyta</taxon>
        <taxon>Spermatophyta</taxon>
        <taxon>Magnoliopsida</taxon>
        <taxon>eudicotyledons</taxon>
        <taxon>Gunneridae</taxon>
        <taxon>Pentapetalae</taxon>
        <taxon>rosids</taxon>
        <taxon>malvids</taxon>
        <taxon>Sapindales</taxon>
        <taxon>Sapindaceae</taxon>
        <taxon>Hippocastanoideae</taxon>
        <taxon>Acereae</taxon>
        <taxon>Dipteronia</taxon>
    </lineage>
</organism>
<evidence type="ECO:0000313" key="8">
    <source>
        <dbReference type="EMBL" id="KAK3222411.1"/>
    </source>
</evidence>
<evidence type="ECO:0000259" key="7">
    <source>
        <dbReference type="PROSITE" id="PS50066"/>
    </source>
</evidence>
<dbReference type="Pfam" id="PF00319">
    <property type="entry name" value="SRF-TF"/>
    <property type="match status" value="1"/>
</dbReference>
<dbReference type="EMBL" id="JANJYJ010000003">
    <property type="protein sequence ID" value="KAK3222411.1"/>
    <property type="molecule type" value="Genomic_DNA"/>
</dbReference>
<dbReference type="AlphaFoldDB" id="A0AAE0EBR2"/>
<gene>
    <name evidence="8" type="ORF">Dsin_009436</name>
</gene>
<dbReference type="GO" id="GO:0046983">
    <property type="term" value="F:protein dimerization activity"/>
    <property type="evidence" value="ECO:0007669"/>
    <property type="project" value="InterPro"/>
</dbReference>
<evidence type="ECO:0000256" key="4">
    <source>
        <dbReference type="ARBA" id="ARBA00023163"/>
    </source>
</evidence>
<evidence type="ECO:0000256" key="6">
    <source>
        <dbReference type="SAM" id="MobiDB-lite"/>
    </source>
</evidence>
<keyword evidence="3" id="KW-0238">DNA-binding</keyword>
<feature type="region of interest" description="Disordered" evidence="6">
    <location>
        <begin position="51"/>
        <end position="81"/>
    </location>
</feature>
<dbReference type="CDD" id="cd00266">
    <property type="entry name" value="MADS_SRF_like"/>
    <property type="match status" value="1"/>
</dbReference>
<proteinExistence type="predicted"/>
<evidence type="ECO:0000256" key="2">
    <source>
        <dbReference type="ARBA" id="ARBA00023015"/>
    </source>
</evidence>
<dbReference type="InterPro" id="IPR002100">
    <property type="entry name" value="TF_MADSbox"/>
</dbReference>
<evidence type="ECO:0000256" key="3">
    <source>
        <dbReference type="ARBA" id="ARBA00023125"/>
    </source>
</evidence>
<dbReference type="SUPFAM" id="SSF55455">
    <property type="entry name" value="SRF-like"/>
    <property type="match status" value="1"/>
</dbReference>
<accession>A0AAE0EBR2</accession>
<dbReference type="Gene3D" id="3.40.1810.10">
    <property type="entry name" value="Transcription factor, MADS-box"/>
    <property type="match status" value="1"/>
</dbReference>
<dbReference type="PANTHER" id="PTHR11945:SF387">
    <property type="entry name" value="AGAMOUS-LIKE MADS-BOX PROTEIN AGL80"/>
    <property type="match status" value="1"/>
</dbReference>
<feature type="compositionally biased region" description="Basic and acidic residues" evidence="6">
    <location>
        <begin position="64"/>
        <end position="81"/>
    </location>
</feature>
<keyword evidence="2" id="KW-0805">Transcription regulation</keyword>
<dbReference type="SMART" id="SM00432">
    <property type="entry name" value="MADS"/>
    <property type="match status" value="1"/>
</dbReference>
<evidence type="ECO:0000313" key="9">
    <source>
        <dbReference type="Proteomes" id="UP001281410"/>
    </source>
</evidence>
<dbReference type="PANTHER" id="PTHR11945">
    <property type="entry name" value="MADS BOX PROTEIN"/>
    <property type="match status" value="1"/>
</dbReference>
<dbReference type="Proteomes" id="UP001281410">
    <property type="component" value="Unassembled WGS sequence"/>
</dbReference>
<sequence>MTRKVKLWYMAKDSARKATFRKRKKGLWKKVSELSSTLCGIDVCAIVYNPYDNQPSRGPNDRVSIQEKTRDGAKQEDGNSR</sequence>